<keyword evidence="7" id="KW-1185">Reference proteome</keyword>
<comment type="caution">
    <text evidence="6">The sequence shown here is derived from an EMBL/GenBank/DDBJ whole genome shotgun (WGS) entry which is preliminary data.</text>
</comment>
<feature type="region of interest" description="Disordered" evidence="4">
    <location>
        <begin position="1"/>
        <end position="23"/>
    </location>
</feature>
<dbReference type="GO" id="GO:0003677">
    <property type="term" value="F:DNA binding"/>
    <property type="evidence" value="ECO:0007669"/>
    <property type="project" value="UniProtKB-KW"/>
</dbReference>
<dbReference type="Gene3D" id="2.10.109.10">
    <property type="entry name" value="Umud Fragment, subunit A"/>
    <property type="match status" value="1"/>
</dbReference>
<dbReference type="EMBL" id="JACICC010000001">
    <property type="protein sequence ID" value="MBB3807948.1"/>
    <property type="molecule type" value="Genomic_DNA"/>
</dbReference>
<dbReference type="InterPro" id="IPR010982">
    <property type="entry name" value="Lambda_DNA-bd_dom_sf"/>
</dbReference>
<evidence type="ECO:0000313" key="6">
    <source>
        <dbReference type="EMBL" id="MBB3807948.1"/>
    </source>
</evidence>
<dbReference type="Proteomes" id="UP000537592">
    <property type="component" value="Unassembled WGS sequence"/>
</dbReference>
<dbReference type="CDD" id="cd06529">
    <property type="entry name" value="S24_LexA-like"/>
    <property type="match status" value="1"/>
</dbReference>
<sequence>MAGKSDHLSDTNPPWEDTANGGNDHDIGRRIRFLFERLGGQKAAAATDKSIRSLQRYFSGAEPPASVVKALAKATGVSADWILFGGDEPTLQPSGSSSNQFVYIPKFDAAEAQKGIGNDAIHSSAIAMRESWLKGIGTDPRQAYLLSFGGDSMEPTIRDGDLLLVDRSVEQVIDHGIYVLLVGGRLLVKRVQLRHDGSLVLRNDNPAYEVETVSADEASRLVIEGRVRWFGRTV</sequence>
<name>A0A7W6EDZ3_9HYPH</name>
<dbReference type="PANTHER" id="PTHR40661:SF3">
    <property type="entry name" value="FELS-1 PROPHAGE TRANSCRIPTIONAL REGULATOR"/>
    <property type="match status" value="1"/>
</dbReference>
<reference evidence="6 7" key="1">
    <citation type="submission" date="2020-08" db="EMBL/GenBank/DDBJ databases">
        <title>Genomic Encyclopedia of Type Strains, Phase IV (KMG-IV): sequencing the most valuable type-strain genomes for metagenomic binning, comparative biology and taxonomic classification.</title>
        <authorList>
            <person name="Goeker M."/>
        </authorList>
    </citation>
    <scope>NUCLEOTIDE SEQUENCE [LARGE SCALE GENOMIC DNA]</scope>
    <source>
        <strain evidence="6 7">DSM 28760</strain>
    </source>
</reference>
<keyword evidence="1" id="KW-0805">Transcription regulation</keyword>
<feature type="domain" description="HTH cro/C1-type" evidence="5">
    <location>
        <begin position="44"/>
        <end position="82"/>
    </location>
</feature>
<dbReference type="InterPro" id="IPR036286">
    <property type="entry name" value="LexA/Signal_pep-like_sf"/>
</dbReference>
<dbReference type="InterPro" id="IPR001387">
    <property type="entry name" value="Cro/C1-type_HTH"/>
</dbReference>
<protein>
    <submittedName>
        <fullName evidence="6">Phage repressor protein C with HTH and peptisase S24 domain</fullName>
    </submittedName>
</protein>
<dbReference type="SUPFAM" id="SSF47413">
    <property type="entry name" value="lambda repressor-like DNA-binding domains"/>
    <property type="match status" value="1"/>
</dbReference>
<evidence type="ECO:0000256" key="3">
    <source>
        <dbReference type="ARBA" id="ARBA00023163"/>
    </source>
</evidence>
<dbReference type="Pfam" id="PF01381">
    <property type="entry name" value="HTH_3"/>
    <property type="match status" value="1"/>
</dbReference>
<dbReference type="AlphaFoldDB" id="A0A7W6EDZ3"/>
<dbReference type="PROSITE" id="PS50943">
    <property type="entry name" value="HTH_CROC1"/>
    <property type="match status" value="1"/>
</dbReference>
<evidence type="ECO:0000259" key="5">
    <source>
        <dbReference type="PROSITE" id="PS50943"/>
    </source>
</evidence>
<evidence type="ECO:0000313" key="7">
    <source>
        <dbReference type="Proteomes" id="UP000537592"/>
    </source>
</evidence>
<keyword evidence="3" id="KW-0804">Transcription</keyword>
<organism evidence="6 7">
    <name type="scientific">Pseudochelatococcus contaminans</name>
    <dbReference type="NCBI Taxonomy" id="1538103"/>
    <lineage>
        <taxon>Bacteria</taxon>
        <taxon>Pseudomonadati</taxon>
        <taxon>Pseudomonadota</taxon>
        <taxon>Alphaproteobacteria</taxon>
        <taxon>Hyphomicrobiales</taxon>
        <taxon>Chelatococcaceae</taxon>
        <taxon>Pseudochelatococcus</taxon>
    </lineage>
</organism>
<evidence type="ECO:0000256" key="4">
    <source>
        <dbReference type="SAM" id="MobiDB-lite"/>
    </source>
</evidence>
<dbReference type="SUPFAM" id="SSF51306">
    <property type="entry name" value="LexA/Signal peptidase"/>
    <property type="match status" value="1"/>
</dbReference>
<evidence type="ECO:0000256" key="2">
    <source>
        <dbReference type="ARBA" id="ARBA00023125"/>
    </source>
</evidence>
<dbReference type="InterPro" id="IPR015927">
    <property type="entry name" value="Peptidase_S24_S26A/B/C"/>
</dbReference>
<keyword evidence="2" id="KW-0238">DNA-binding</keyword>
<dbReference type="InterPro" id="IPR039418">
    <property type="entry name" value="LexA-like"/>
</dbReference>
<dbReference type="Gene3D" id="1.10.260.40">
    <property type="entry name" value="lambda repressor-like DNA-binding domains"/>
    <property type="match status" value="1"/>
</dbReference>
<accession>A0A7W6EDZ3</accession>
<gene>
    <name evidence="6" type="ORF">FHS81_000002</name>
</gene>
<dbReference type="RefSeq" id="WP_183750009.1">
    <property type="nucleotide sequence ID" value="NZ_JACICC010000001.1"/>
</dbReference>
<proteinExistence type="predicted"/>
<dbReference type="CDD" id="cd00093">
    <property type="entry name" value="HTH_XRE"/>
    <property type="match status" value="1"/>
</dbReference>
<dbReference type="PANTHER" id="PTHR40661">
    <property type="match status" value="1"/>
</dbReference>
<evidence type="ECO:0000256" key="1">
    <source>
        <dbReference type="ARBA" id="ARBA00023015"/>
    </source>
</evidence>
<dbReference type="Pfam" id="PF00717">
    <property type="entry name" value="Peptidase_S24"/>
    <property type="match status" value="1"/>
</dbReference>